<comment type="catalytic activity">
    <reaction evidence="9">
        <text>L-tyrosyl-[protein] + ATP = O-phospho-L-tyrosyl-[protein] + ADP + H(+)</text>
        <dbReference type="Rhea" id="RHEA:10596"/>
        <dbReference type="Rhea" id="RHEA-COMP:10136"/>
        <dbReference type="Rhea" id="RHEA-COMP:20101"/>
        <dbReference type="ChEBI" id="CHEBI:15378"/>
        <dbReference type="ChEBI" id="CHEBI:30616"/>
        <dbReference type="ChEBI" id="CHEBI:46858"/>
        <dbReference type="ChEBI" id="CHEBI:61978"/>
        <dbReference type="ChEBI" id="CHEBI:456216"/>
        <dbReference type="EC" id="2.7.12.2"/>
    </reaction>
</comment>
<dbReference type="InterPro" id="IPR017441">
    <property type="entry name" value="Protein_kinase_ATP_BS"/>
</dbReference>
<sequence>MPRYSAQFPNLTGETVDGGRLKLVKVLGSGSYGIVYHALDTTSPAAKPDYYAVKCMGPPSDRVTQELELHYACADHDSVVTLHRHFVERDHVFAVLDVMHCNMWHRIDNGAYWSEDLLKQTFIKILDGVRHIHECEVAHRDLKPENILCSKDGLKVGICDFGIAVDSTKLGMTSAGGTLAYMPPEALALGQTADFYDPQAADVWALCIIILNMIGGRCPWETASPSDLAWMTYVADPAYLKSKFPISNSLYQLLSRGLNPDPACRPSVLDLRYEIGKMKKLYWREEMDSIAAVSIALAAPLLSKAKKLLHKDQVSRLPPPQPPLLPSLSKLPPPESQSCSSNSSLAALYSVDLSSFRFSELLACPRTSTESYGWVAVSPILDSETDMVFAPVRNAVISTCASIPAWLDIEADAPKAKSALPLAGIPRPHVVPERPRLGHFYPPKLVPMLSSVSEKKSSPIRRLRHWLKRTQSA</sequence>
<reference evidence="13" key="1">
    <citation type="submission" date="2023-11" db="EMBL/GenBank/DDBJ databases">
        <authorList>
            <person name="De Vega J J."/>
            <person name="De Vega J J."/>
        </authorList>
    </citation>
    <scope>NUCLEOTIDE SEQUENCE</scope>
</reference>
<evidence type="ECO:0000256" key="9">
    <source>
        <dbReference type="ARBA" id="ARBA00051693"/>
    </source>
</evidence>
<dbReference type="Pfam" id="PF00069">
    <property type="entry name" value="Pkinase"/>
    <property type="match status" value="1"/>
</dbReference>
<organism evidence="13 14">
    <name type="scientific">Mycena citricolor</name>
    <dbReference type="NCBI Taxonomy" id="2018698"/>
    <lineage>
        <taxon>Eukaryota</taxon>
        <taxon>Fungi</taxon>
        <taxon>Dikarya</taxon>
        <taxon>Basidiomycota</taxon>
        <taxon>Agaricomycotina</taxon>
        <taxon>Agaricomycetes</taxon>
        <taxon>Agaricomycetidae</taxon>
        <taxon>Agaricales</taxon>
        <taxon>Marasmiineae</taxon>
        <taxon>Mycenaceae</taxon>
        <taxon>Mycena</taxon>
    </lineage>
</organism>
<keyword evidence="2 10" id="KW-0547">Nucleotide-binding</keyword>
<keyword evidence="3" id="KW-0418">Kinase</keyword>
<protein>
    <recommendedName>
        <fullName evidence="6">mitogen-activated protein kinase kinase</fullName>
        <ecNumber evidence="6">2.7.12.2</ecNumber>
    </recommendedName>
</protein>
<evidence type="ECO:0000259" key="12">
    <source>
        <dbReference type="PROSITE" id="PS50011"/>
    </source>
</evidence>
<dbReference type="AlphaFoldDB" id="A0AAD2Q3P7"/>
<dbReference type="GO" id="GO:0004708">
    <property type="term" value="F:MAP kinase kinase activity"/>
    <property type="evidence" value="ECO:0007669"/>
    <property type="project" value="UniProtKB-EC"/>
</dbReference>
<evidence type="ECO:0000256" key="2">
    <source>
        <dbReference type="ARBA" id="ARBA00022741"/>
    </source>
</evidence>
<dbReference type="GO" id="GO:0005524">
    <property type="term" value="F:ATP binding"/>
    <property type="evidence" value="ECO:0007669"/>
    <property type="project" value="UniProtKB-UniRule"/>
</dbReference>
<dbReference type="SMART" id="SM00220">
    <property type="entry name" value="S_TKc"/>
    <property type="match status" value="1"/>
</dbReference>
<keyword evidence="1" id="KW-0808">Transferase</keyword>
<keyword evidence="14" id="KW-1185">Reference proteome</keyword>
<name>A0AAD2Q3P7_9AGAR</name>
<dbReference type="PANTHER" id="PTHR48013:SF9">
    <property type="entry name" value="DUAL SPECIFICITY MITOGEN-ACTIVATED PROTEIN KINASE KINASE 5"/>
    <property type="match status" value="1"/>
</dbReference>
<comment type="caution">
    <text evidence="13">The sequence shown here is derived from an EMBL/GenBank/DDBJ whole genome shotgun (WGS) entry which is preliminary data.</text>
</comment>
<comment type="catalytic activity">
    <reaction evidence="8">
        <text>L-threonyl-[protein] + ATP = O-phospho-L-threonyl-[protein] + ADP + H(+)</text>
        <dbReference type="Rhea" id="RHEA:46608"/>
        <dbReference type="Rhea" id="RHEA-COMP:11060"/>
        <dbReference type="Rhea" id="RHEA-COMP:11605"/>
        <dbReference type="ChEBI" id="CHEBI:15378"/>
        <dbReference type="ChEBI" id="CHEBI:30013"/>
        <dbReference type="ChEBI" id="CHEBI:30616"/>
        <dbReference type="ChEBI" id="CHEBI:61977"/>
        <dbReference type="ChEBI" id="CHEBI:456216"/>
        <dbReference type="EC" id="2.7.12.2"/>
    </reaction>
</comment>
<proteinExistence type="inferred from homology"/>
<dbReference type="InterPro" id="IPR008271">
    <property type="entry name" value="Ser/Thr_kinase_AS"/>
</dbReference>
<dbReference type="EMBL" id="CAVNYO010000183">
    <property type="protein sequence ID" value="CAK5272681.1"/>
    <property type="molecule type" value="Genomic_DNA"/>
</dbReference>
<evidence type="ECO:0000256" key="6">
    <source>
        <dbReference type="ARBA" id="ARBA00038999"/>
    </source>
</evidence>
<evidence type="ECO:0000256" key="5">
    <source>
        <dbReference type="ARBA" id="ARBA00038035"/>
    </source>
</evidence>
<evidence type="ECO:0000313" key="13">
    <source>
        <dbReference type="EMBL" id="CAK5272681.1"/>
    </source>
</evidence>
<feature type="binding site" evidence="10">
    <location>
        <position position="54"/>
    </location>
    <ligand>
        <name>ATP</name>
        <dbReference type="ChEBI" id="CHEBI:30616"/>
    </ligand>
</feature>
<dbReference type="SUPFAM" id="SSF56112">
    <property type="entry name" value="Protein kinase-like (PK-like)"/>
    <property type="match status" value="1"/>
</dbReference>
<dbReference type="GO" id="GO:0004674">
    <property type="term" value="F:protein serine/threonine kinase activity"/>
    <property type="evidence" value="ECO:0007669"/>
    <property type="project" value="UniProtKB-KW"/>
</dbReference>
<evidence type="ECO:0000256" key="10">
    <source>
        <dbReference type="PROSITE-ProRule" id="PRU10141"/>
    </source>
</evidence>
<keyword evidence="11" id="KW-0723">Serine/threonine-protein kinase</keyword>
<dbReference type="Proteomes" id="UP001295794">
    <property type="component" value="Unassembled WGS sequence"/>
</dbReference>
<evidence type="ECO:0000256" key="3">
    <source>
        <dbReference type="ARBA" id="ARBA00022777"/>
    </source>
</evidence>
<evidence type="ECO:0000256" key="11">
    <source>
        <dbReference type="RuleBase" id="RU000304"/>
    </source>
</evidence>
<evidence type="ECO:0000256" key="7">
    <source>
        <dbReference type="ARBA" id="ARBA00049014"/>
    </source>
</evidence>
<dbReference type="PANTHER" id="PTHR48013">
    <property type="entry name" value="DUAL SPECIFICITY MITOGEN-ACTIVATED PROTEIN KINASE KINASE 5-RELATED"/>
    <property type="match status" value="1"/>
</dbReference>
<comment type="catalytic activity">
    <reaction evidence="7">
        <text>L-seryl-[protein] + ATP = O-phospho-L-seryl-[protein] + ADP + H(+)</text>
        <dbReference type="Rhea" id="RHEA:17989"/>
        <dbReference type="Rhea" id="RHEA-COMP:9863"/>
        <dbReference type="Rhea" id="RHEA-COMP:11604"/>
        <dbReference type="ChEBI" id="CHEBI:15378"/>
        <dbReference type="ChEBI" id="CHEBI:29999"/>
        <dbReference type="ChEBI" id="CHEBI:30616"/>
        <dbReference type="ChEBI" id="CHEBI:83421"/>
        <dbReference type="ChEBI" id="CHEBI:456216"/>
        <dbReference type="EC" id="2.7.12.2"/>
    </reaction>
</comment>
<keyword evidence="4 10" id="KW-0067">ATP-binding</keyword>
<dbReference type="PROSITE" id="PS50011">
    <property type="entry name" value="PROTEIN_KINASE_DOM"/>
    <property type="match status" value="1"/>
</dbReference>
<dbReference type="EC" id="2.7.12.2" evidence="6"/>
<dbReference type="InterPro" id="IPR011009">
    <property type="entry name" value="Kinase-like_dom_sf"/>
</dbReference>
<dbReference type="Gene3D" id="1.10.510.10">
    <property type="entry name" value="Transferase(Phosphotransferase) domain 1"/>
    <property type="match status" value="1"/>
</dbReference>
<feature type="domain" description="Protein kinase" evidence="12">
    <location>
        <begin position="21"/>
        <end position="281"/>
    </location>
</feature>
<accession>A0AAD2Q3P7</accession>
<evidence type="ECO:0000256" key="8">
    <source>
        <dbReference type="ARBA" id="ARBA00049299"/>
    </source>
</evidence>
<dbReference type="PROSITE" id="PS00107">
    <property type="entry name" value="PROTEIN_KINASE_ATP"/>
    <property type="match status" value="1"/>
</dbReference>
<dbReference type="InterPro" id="IPR000719">
    <property type="entry name" value="Prot_kinase_dom"/>
</dbReference>
<gene>
    <name evidence="13" type="ORF">MYCIT1_LOCUS18503</name>
</gene>
<dbReference type="PROSITE" id="PS00108">
    <property type="entry name" value="PROTEIN_KINASE_ST"/>
    <property type="match status" value="1"/>
</dbReference>
<evidence type="ECO:0000313" key="14">
    <source>
        <dbReference type="Proteomes" id="UP001295794"/>
    </source>
</evidence>
<comment type="similarity">
    <text evidence="5">Belongs to the protein kinase superfamily. STE Ser/Thr protein kinase family. MAP kinase kinase subfamily.</text>
</comment>
<evidence type="ECO:0000256" key="1">
    <source>
        <dbReference type="ARBA" id="ARBA00022679"/>
    </source>
</evidence>
<evidence type="ECO:0000256" key="4">
    <source>
        <dbReference type="ARBA" id="ARBA00022840"/>
    </source>
</evidence>